<evidence type="ECO:0000313" key="5">
    <source>
        <dbReference type="Proteomes" id="UP000325517"/>
    </source>
</evidence>
<dbReference type="InterPro" id="IPR016842">
    <property type="entry name" value="UCP026546_HTH-CBS"/>
</dbReference>
<feature type="domain" description="CBS" evidence="3">
    <location>
        <begin position="83"/>
        <end position="139"/>
    </location>
</feature>
<dbReference type="FunFam" id="1.10.10.10:FF:000257">
    <property type="entry name" value="Transcriptional repressor CcpN"/>
    <property type="match status" value="1"/>
</dbReference>
<dbReference type="PIRSF" id="PIRSF026546">
    <property type="entry name" value="UCP026546_CBS_YqzB"/>
    <property type="match status" value="1"/>
</dbReference>
<dbReference type="SUPFAM" id="SSF46785">
    <property type="entry name" value="Winged helix' DNA-binding domain"/>
    <property type="match status" value="1"/>
</dbReference>
<dbReference type="InterPro" id="IPR051462">
    <property type="entry name" value="CBS_domain-containing"/>
</dbReference>
<dbReference type="Gene3D" id="3.10.580.10">
    <property type="entry name" value="CBS-domain"/>
    <property type="match status" value="1"/>
</dbReference>
<keyword evidence="5" id="KW-1185">Reference proteome</keyword>
<dbReference type="Pfam" id="PF08279">
    <property type="entry name" value="HTH_11"/>
    <property type="match status" value="1"/>
</dbReference>
<keyword evidence="2" id="KW-0129">CBS domain</keyword>
<keyword evidence="1" id="KW-0677">Repeat</keyword>
<dbReference type="PROSITE" id="PS51371">
    <property type="entry name" value="CBS"/>
    <property type="match status" value="2"/>
</dbReference>
<dbReference type="InterPro" id="IPR046342">
    <property type="entry name" value="CBS_dom_sf"/>
</dbReference>
<dbReference type="InterPro" id="IPR013196">
    <property type="entry name" value="HTH_11"/>
</dbReference>
<dbReference type="EMBL" id="CP031223">
    <property type="protein sequence ID" value="QFF99470.1"/>
    <property type="molecule type" value="Genomic_DNA"/>
</dbReference>
<reference evidence="4 5" key="1">
    <citation type="submission" date="2018-07" db="EMBL/GenBank/DDBJ databases">
        <title>Complete genome sequence of Psychrobacillus sp. PB01, isolated from iceberg, and comparative genome analysis of Psychrobacillus strains.</title>
        <authorList>
            <person name="Lee P.C."/>
        </authorList>
    </citation>
    <scope>NUCLEOTIDE SEQUENCE [LARGE SCALE GENOMIC DNA]</scope>
    <source>
        <strain evidence="4 5">PB01</strain>
    </source>
</reference>
<dbReference type="KEGG" id="psyo:PB01_11880"/>
<dbReference type="InterPro" id="IPR036388">
    <property type="entry name" value="WH-like_DNA-bd_sf"/>
</dbReference>
<dbReference type="OrthoDB" id="9793615at2"/>
<dbReference type="RefSeq" id="WP_151700381.1">
    <property type="nucleotide sequence ID" value="NZ_CP031223.1"/>
</dbReference>
<dbReference type="InterPro" id="IPR000644">
    <property type="entry name" value="CBS_dom"/>
</dbReference>
<dbReference type="FunFam" id="3.10.580.10:FF:000016">
    <property type="entry name" value="Transcriptional repressor CcpN"/>
    <property type="match status" value="1"/>
</dbReference>
<evidence type="ECO:0000256" key="1">
    <source>
        <dbReference type="ARBA" id="ARBA00022737"/>
    </source>
</evidence>
<protein>
    <submittedName>
        <fullName evidence="4">Transcriptional regulator</fullName>
    </submittedName>
</protein>
<feature type="domain" description="CBS" evidence="3">
    <location>
        <begin position="148"/>
        <end position="212"/>
    </location>
</feature>
<dbReference type="PANTHER" id="PTHR48108:SF32">
    <property type="entry name" value="TRANSCRIPTIONAL REPRESSOR CCPN"/>
    <property type="match status" value="1"/>
</dbReference>
<sequence length="212" mass="23792">MSPIELNKRQNEILDIVKGNGPITGEQIAERLHLTRSTLRPDLAILTMAGFLDARPRVGYFYSGKKTSQSIADNIAQMRVKNFQSIPVVVEESMTVYDAICHMFLEDVGSLFVVDKTSLLSGVLSRKDFLRTSIGNQDLNKIPVHMIMTRMPNVTYCLKEDTIIDVANKLMSRQIDSLPVVKIRKDGLEVVGRITKTNITRAFLSLADDHDL</sequence>
<dbReference type="CDD" id="cd04617">
    <property type="entry name" value="CBS_pair_CcpN"/>
    <property type="match status" value="1"/>
</dbReference>
<dbReference type="PANTHER" id="PTHR48108">
    <property type="entry name" value="CBS DOMAIN-CONTAINING PROTEIN CBSX2, CHLOROPLASTIC"/>
    <property type="match status" value="1"/>
</dbReference>
<dbReference type="SUPFAM" id="SSF54631">
    <property type="entry name" value="CBS-domain pair"/>
    <property type="match status" value="1"/>
</dbReference>
<evidence type="ECO:0000256" key="2">
    <source>
        <dbReference type="PROSITE-ProRule" id="PRU00703"/>
    </source>
</evidence>
<dbReference type="Pfam" id="PF00571">
    <property type="entry name" value="CBS"/>
    <property type="match status" value="2"/>
</dbReference>
<organism evidence="4 5">
    <name type="scientific">Psychrobacillus glaciei</name>
    <dbReference type="NCBI Taxonomy" id="2283160"/>
    <lineage>
        <taxon>Bacteria</taxon>
        <taxon>Bacillati</taxon>
        <taxon>Bacillota</taxon>
        <taxon>Bacilli</taxon>
        <taxon>Bacillales</taxon>
        <taxon>Bacillaceae</taxon>
        <taxon>Psychrobacillus</taxon>
    </lineage>
</organism>
<gene>
    <name evidence="4" type="ORF">PB01_11880</name>
</gene>
<evidence type="ECO:0000313" key="4">
    <source>
        <dbReference type="EMBL" id="QFF99470.1"/>
    </source>
</evidence>
<evidence type="ECO:0000259" key="3">
    <source>
        <dbReference type="PROSITE" id="PS51371"/>
    </source>
</evidence>
<dbReference type="InterPro" id="IPR036390">
    <property type="entry name" value="WH_DNA-bd_sf"/>
</dbReference>
<name>A0A5J6SN72_9BACI</name>
<dbReference type="Proteomes" id="UP000325517">
    <property type="component" value="Chromosome"/>
</dbReference>
<accession>A0A5J6SN72</accession>
<dbReference type="SMART" id="SM00116">
    <property type="entry name" value="CBS"/>
    <property type="match status" value="2"/>
</dbReference>
<proteinExistence type="predicted"/>
<dbReference type="AlphaFoldDB" id="A0A5J6SN72"/>
<dbReference type="Gene3D" id="1.10.10.10">
    <property type="entry name" value="Winged helix-like DNA-binding domain superfamily/Winged helix DNA-binding domain"/>
    <property type="match status" value="1"/>
</dbReference>